<keyword evidence="6" id="KW-0326">Glycosidase</keyword>
<dbReference type="InterPro" id="IPR049166">
    <property type="entry name" value="GH39_cat"/>
</dbReference>
<keyword evidence="5" id="KW-0804">Transcription</keyword>
<evidence type="ECO:0000256" key="2">
    <source>
        <dbReference type="ARBA" id="ARBA00022801"/>
    </source>
</evidence>
<proteinExistence type="inferred from homology"/>
<dbReference type="GO" id="GO:0043565">
    <property type="term" value="F:sequence-specific DNA binding"/>
    <property type="evidence" value="ECO:0007669"/>
    <property type="project" value="InterPro"/>
</dbReference>
<dbReference type="SUPFAM" id="SSF51011">
    <property type="entry name" value="Glycosyl hydrolase domain"/>
    <property type="match status" value="1"/>
</dbReference>
<dbReference type="Pfam" id="PF12833">
    <property type="entry name" value="HTH_18"/>
    <property type="match status" value="1"/>
</dbReference>
<sequence>MSVAKGNGLNKYCGRVCSVFFQDSLGKEMEQSKNLRLFYVVSGKILIDLSQKQAYELEKDGIYVVNPEEQYRLSTKKGIVACIEFSQEEIYRLLNGKRRVVDCNSAKIRNGSLDNIIDQIRRLLGSIFRNELGTVAFEKNGYEILLTLFSEYSEELPNDDRAEQVKLWLENSYREPITLEEAAEHFNLTPQYFSRWFAETFDTSFLKYLSATRCENAREELIRTDNTILKIALDNGFPNAASFTRTFTNIYGQSPIQYRKDKQEEEESKFLSVDKVLEHIQYEDVNENKIQEVMVDCDGEHEWLSPYWLSICNVGRISTLASYDVQNQIRILQSNIKYNYARVILDQEEWDYSTGFYEEDKAIAFLYEIGITPIFIIDYRICEGNDNFIIWLHEFLKYNVHRFGMQDMMMEVVYDSLFNHKQAVKYNKFIKEIRKIADEVRLGCKLAGPGLLLTSDGSNLASLMSEDVELDFISIRCSPLEIYQDEEIKVRMMKDQDFVIHQYQLAMRIAKSRGMNQKIIITSWQNSISEKDSLNDSSWLAARIVRSAILGYGILPSLPVENPLDITQRNPRETNIFNGNSGLITMNELKKPAFYAYKFLAHLDEKFLYRDEHMIVTSSFKDYFQIVVQNGCPLSYQYYLNGELDMVDDRNIDQLFESRLPYRTTLVLKNVADCGWFIKIRRVNEVEGNVLKAWQSLNYQDMSFIGKDEMELLRYASCPTMRGLHVESKNGELRIPIDLEPNEIQHIHVIPER</sequence>
<evidence type="ECO:0000256" key="5">
    <source>
        <dbReference type="ARBA" id="ARBA00023163"/>
    </source>
</evidence>
<dbReference type="Pfam" id="PF01229">
    <property type="entry name" value="Glyco_hydro_39"/>
    <property type="match status" value="1"/>
</dbReference>
<keyword evidence="3" id="KW-0805">Transcription regulation</keyword>
<dbReference type="SMART" id="SM00342">
    <property type="entry name" value="HTH_ARAC"/>
    <property type="match status" value="1"/>
</dbReference>
<dbReference type="SUPFAM" id="SSF51445">
    <property type="entry name" value="(Trans)glycosidases"/>
    <property type="match status" value="1"/>
</dbReference>
<reference evidence="8 9" key="1">
    <citation type="submission" date="2016-10" db="EMBL/GenBank/DDBJ databases">
        <authorList>
            <person name="de Groot N.N."/>
        </authorList>
    </citation>
    <scope>NUCLEOTIDE SEQUENCE [LARGE SCALE GENOMIC DNA]</scope>
    <source>
        <strain evidence="8 9">DSM 10317</strain>
    </source>
</reference>
<evidence type="ECO:0000256" key="1">
    <source>
        <dbReference type="ARBA" id="ARBA00008875"/>
    </source>
</evidence>
<dbReference type="AlphaFoldDB" id="A0A1G5S206"/>
<evidence type="ECO:0000256" key="3">
    <source>
        <dbReference type="ARBA" id="ARBA00023015"/>
    </source>
</evidence>
<accession>A0A1G5S206</accession>
<evidence type="ECO:0000259" key="7">
    <source>
        <dbReference type="PROSITE" id="PS01124"/>
    </source>
</evidence>
<dbReference type="Gene3D" id="2.60.40.1500">
    <property type="entry name" value="Glycosyl hydrolase domain, family 39"/>
    <property type="match status" value="1"/>
</dbReference>
<dbReference type="InterPro" id="IPR009057">
    <property type="entry name" value="Homeodomain-like_sf"/>
</dbReference>
<keyword evidence="2" id="KW-0378">Hydrolase</keyword>
<evidence type="ECO:0000313" key="9">
    <source>
        <dbReference type="Proteomes" id="UP000199428"/>
    </source>
</evidence>
<evidence type="ECO:0000256" key="4">
    <source>
        <dbReference type="ARBA" id="ARBA00023125"/>
    </source>
</evidence>
<dbReference type="GO" id="GO:0016798">
    <property type="term" value="F:hydrolase activity, acting on glycosyl bonds"/>
    <property type="evidence" value="ECO:0007669"/>
    <property type="project" value="UniProtKB-KW"/>
</dbReference>
<dbReference type="SUPFAM" id="SSF46689">
    <property type="entry name" value="Homeodomain-like"/>
    <property type="match status" value="2"/>
</dbReference>
<dbReference type="PANTHER" id="PTHR43280:SF2">
    <property type="entry name" value="HTH-TYPE TRANSCRIPTIONAL REGULATOR EXSA"/>
    <property type="match status" value="1"/>
</dbReference>
<dbReference type="Gene3D" id="1.10.10.60">
    <property type="entry name" value="Homeodomain-like"/>
    <property type="match status" value="2"/>
</dbReference>
<name>A0A1G5S206_PSEXY</name>
<dbReference type="EMBL" id="FMWK01000013">
    <property type="protein sequence ID" value="SCZ80343.1"/>
    <property type="molecule type" value="Genomic_DNA"/>
</dbReference>
<dbReference type="InterPro" id="IPR017853">
    <property type="entry name" value="GH"/>
</dbReference>
<protein>
    <submittedName>
        <fullName evidence="8">AraC-type DNA-binding protein</fullName>
    </submittedName>
</protein>
<dbReference type="RefSeq" id="WP_090163495.1">
    <property type="nucleotide sequence ID" value="NZ_FMWK01000013.1"/>
</dbReference>
<gene>
    <name evidence="8" type="ORF">SAMN02910350_02257</name>
</gene>
<feature type="domain" description="HTH araC/xylS-type" evidence="7">
    <location>
        <begin position="163"/>
        <end position="261"/>
    </location>
</feature>
<organism evidence="8 9">
    <name type="scientific">Pseudobutyrivibrio xylanivorans</name>
    <dbReference type="NCBI Taxonomy" id="185007"/>
    <lineage>
        <taxon>Bacteria</taxon>
        <taxon>Bacillati</taxon>
        <taxon>Bacillota</taxon>
        <taxon>Clostridia</taxon>
        <taxon>Lachnospirales</taxon>
        <taxon>Lachnospiraceae</taxon>
        <taxon>Pseudobutyrivibrio</taxon>
    </lineage>
</organism>
<evidence type="ECO:0000256" key="6">
    <source>
        <dbReference type="ARBA" id="ARBA00023295"/>
    </source>
</evidence>
<comment type="similarity">
    <text evidence="1">Belongs to the glycosyl hydrolase 39 family.</text>
</comment>
<keyword evidence="4 8" id="KW-0238">DNA-binding</keyword>
<dbReference type="GO" id="GO:0003700">
    <property type="term" value="F:DNA-binding transcription factor activity"/>
    <property type="evidence" value="ECO:0007669"/>
    <property type="project" value="InterPro"/>
</dbReference>
<evidence type="ECO:0000313" key="8">
    <source>
        <dbReference type="EMBL" id="SCZ80343.1"/>
    </source>
</evidence>
<dbReference type="InterPro" id="IPR018060">
    <property type="entry name" value="HTH_AraC"/>
</dbReference>
<dbReference type="PANTHER" id="PTHR43280">
    <property type="entry name" value="ARAC-FAMILY TRANSCRIPTIONAL REGULATOR"/>
    <property type="match status" value="1"/>
</dbReference>
<dbReference type="Gene3D" id="3.20.20.80">
    <property type="entry name" value="Glycosidases"/>
    <property type="match status" value="1"/>
</dbReference>
<dbReference type="Proteomes" id="UP000199428">
    <property type="component" value="Unassembled WGS sequence"/>
</dbReference>
<dbReference type="PROSITE" id="PS01124">
    <property type="entry name" value="HTH_ARAC_FAMILY_2"/>
    <property type="match status" value="1"/>
</dbReference>